<protein>
    <submittedName>
        <fullName evidence="2">Uncharacterized protein</fullName>
    </submittedName>
</protein>
<accession>A0A1C7MBT2</accession>
<dbReference type="Proteomes" id="UP000092993">
    <property type="component" value="Unassembled WGS sequence"/>
</dbReference>
<evidence type="ECO:0000313" key="2">
    <source>
        <dbReference type="EMBL" id="OBZ72434.1"/>
    </source>
</evidence>
<organism evidence="2 3">
    <name type="scientific">Grifola frondosa</name>
    <name type="common">Maitake</name>
    <name type="synonym">Polyporus frondosus</name>
    <dbReference type="NCBI Taxonomy" id="5627"/>
    <lineage>
        <taxon>Eukaryota</taxon>
        <taxon>Fungi</taxon>
        <taxon>Dikarya</taxon>
        <taxon>Basidiomycota</taxon>
        <taxon>Agaricomycotina</taxon>
        <taxon>Agaricomycetes</taxon>
        <taxon>Polyporales</taxon>
        <taxon>Grifolaceae</taxon>
        <taxon>Grifola</taxon>
    </lineage>
</organism>
<evidence type="ECO:0000313" key="3">
    <source>
        <dbReference type="Proteomes" id="UP000092993"/>
    </source>
</evidence>
<feature type="compositionally biased region" description="Low complexity" evidence="1">
    <location>
        <begin position="71"/>
        <end position="83"/>
    </location>
</feature>
<reference evidence="2 3" key="1">
    <citation type="submission" date="2016-03" db="EMBL/GenBank/DDBJ databases">
        <title>Whole genome sequencing of Grifola frondosa 9006-11.</title>
        <authorList>
            <person name="Min B."/>
            <person name="Park H."/>
            <person name="Kim J.-G."/>
            <person name="Cho H."/>
            <person name="Oh Y.-L."/>
            <person name="Kong W.-S."/>
            <person name="Choi I.-G."/>
        </authorList>
    </citation>
    <scope>NUCLEOTIDE SEQUENCE [LARGE SCALE GENOMIC DNA]</scope>
    <source>
        <strain evidence="2 3">9006-11</strain>
    </source>
</reference>
<feature type="compositionally biased region" description="Polar residues" evidence="1">
    <location>
        <begin position="47"/>
        <end position="61"/>
    </location>
</feature>
<comment type="caution">
    <text evidence="2">The sequence shown here is derived from an EMBL/GenBank/DDBJ whole genome shotgun (WGS) entry which is preliminary data.</text>
</comment>
<dbReference type="AlphaFoldDB" id="A0A1C7MBT2"/>
<evidence type="ECO:0000256" key="1">
    <source>
        <dbReference type="SAM" id="MobiDB-lite"/>
    </source>
</evidence>
<gene>
    <name evidence="2" type="ORF">A0H81_07663</name>
</gene>
<name>A0A1C7MBT2_GRIFR</name>
<keyword evidence="3" id="KW-1185">Reference proteome</keyword>
<proteinExistence type="predicted"/>
<sequence length="247" mass="25971">MATESQQMRQLDSLAQLATLYGTEQRSAETHVVAAQHGGNGDDVPQQRPTGNDRTAASGSDNDCEMGDVNPEAPGVGVAAGAPEPLPLNQTNKETDQNGMPPHVSTNAAPSETGGGRGEIVATTPCALTPTPECGHFPYVHSDGPTSLLNNQDPAQQIAWASAQYAVLVQEYGGDVVRDPNLAHTTGVIKLALKDILGRAGVEVSPPTPATLPDRPNEPPFSFLAMLCNETEVEFLTAKHCWSIKGE</sequence>
<feature type="region of interest" description="Disordered" evidence="1">
    <location>
        <begin position="24"/>
        <end position="101"/>
    </location>
</feature>
<dbReference type="EMBL" id="LUGG01000009">
    <property type="protein sequence ID" value="OBZ72434.1"/>
    <property type="molecule type" value="Genomic_DNA"/>
</dbReference>